<gene>
    <name evidence="1" type="ORF">PGT21_005486</name>
    <name evidence="2" type="ORF">PGTUg99_031231</name>
</gene>
<dbReference type="EMBL" id="VDEP01000439">
    <property type="protein sequence ID" value="KAA1082279.1"/>
    <property type="molecule type" value="Genomic_DNA"/>
</dbReference>
<evidence type="ECO:0000313" key="1">
    <source>
        <dbReference type="EMBL" id="KAA1079258.1"/>
    </source>
</evidence>
<evidence type="ECO:0000313" key="4">
    <source>
        <dbReference type="Proteomes" id="UP000325313"/>
    </source>
</evidence>
<keyword evidence="3" id="KW-1185">Reference proteome</keyword>
<protein>
    <submittedName>
        <fullName evidence="2">Uncharacterized protein</fullName>
    </submittedName>
</protein>
<dbReference type="AlphaFoldDB" id="A0A5B0N2S5"/>
<accession>A0A5B0N2S5</accession>
<evidence type="ECO:0000313" key="3">
    <source>
        <dbReference type="Proteomes" id="UP000324748"/>
    </source>
</evidence>
<proteinExistence type="predicted"/>
<reference evidence="3 4" key="1">
    <citation type="submission" date="2019-05" db="EMBL/GenBank/DDBJ databases">
        <title>Emergence of the Ug99 lineage of the wheat stem rust pathogen through somatic hybridization.</title>
        <authorList>
            <person name="Li F."/>
            <person name="Upadhyaya N.M."/>
            <person name="Sperschneider J."/>
            <person name="Matny O."/>
            <person name="Nguyen-Phuc H."/>
            <person name="Mago R."/>
            <person name="Raley C."/>
            <person name="Miller M.E."/>
            <person name="Silverstein K.A.T."/>
            <person name="Henningsen E."/>
            <person name="Hirsch C.D."/>
            <person name="Visser B."/>
            <person name="Pretorius Z.A."/>
            <person name="Steffenson B.J."/>
            <person name="Schwessinger B."/>
            <person name="Dodds P.N."/>
            <person name="Figueroa M."/>
        </authorList>
    </citation>
    <scope>NUCLEOTIDE SEQUENCE [LARGE SCALE GENOMIC DNA]</scope>
    <source>
        <strain evidence="1">21-0</strain>
        <strain evidence="2 4">Ug99</strain>
    </source>
</reference>
<dbReference type="Proteomes" id="UP000325313">
    <property type="component" value="Unassembled WGS sequence"/>
</dbReference>
<organism evidence="2 4">
    <name type="scientific">Puccinia graminis f. sp. tritici</name>
    <dbReference type="NCBI Taxonomy" id="56615"/>
    <lineage>
        <taxon>Eukaryota</taxon>
        <taxon>Fungi</taxon>
        <taxon>Dikarya</taxon>
        <taxon>Basidiomycota</taxon>
        <taxon>Pucciniomycotina</taxon>
        <taxon>Pucciniomycetes</taxon>
        <taxon>Pucciniales</taxon>
        <taxon>Pucciniaceae</taxon>
        <taxon>Puccinia</taxon>
    </lineage>
</organism>
<name>A0A5B0N2S5_PUCGR</name>
<dbReference type="EMBL" id="VSWC01000132">
    <property type="protein sequence ID" value="KAA1079258.1"/>
    <property type="molecule type" value="Genomic_DNA"/>
</dbReference>
<comment type="caution">
    <text evidence="2">The sequence shown here is derived from an EMBL/GenBank/DDBJ whole genome shotgun (WGS) entry which is preliminary data.</text>
</comment>
<evidence type="ECO:0000313" key="2">
    <source>
        <dbReference type="EMBL" id="KAA1082279.1"/>
    </source>
</evidence>
<sequence length="138" mass="15144">MSRSFSRVLHRYPPALYVKISSFSNYQSIHQVMSIFKTGLVILAFACLLSVVEGDCAFRCFDGVSNTPIGMCVTMGPDPKTGKYISHLKNTHNRTLMSFSATDPLIVGAVHTISFLKVVTKKGNNKDNTGGRNNTPID</sequence>
<dbReference type="Proteomes" id="UP000324748">
    <property type="component" value="Unassembled WGS sequence"/>
</dbReference>